<proteinExistence type="predicted"/>
<evidence type="ECO:0000313" key="2">
    <source>
        <dbReference type="EMBL" id="KAG8391986.1"/>
    </source>
</evidence>
<evidence type="ECO:0000256" key="1">
    <source>
        <dbReference type="SAM" id="MobiDB-lite"/>
    </source>
</evidence>
<name>A0AAV6Y9U0_9LAMI</name>
<dbReference type="EMBL" id="WHWC01000001">
    <property type="protein sequence ID" value="KAG8391986.1"/>
    <property type="molecule type" value="Genomic_DNA"/>
</dbReference>
<sequence>MSRDAYDPYAFLSPLCGTAAFRLPPPLPGGRPHPDEDLPEDPFGPIPDHLLCKYLCFEPEPSPPRPLPTAAPDLPTKHNTNSLLVNSSSGLLPLLHDPLHSCDVSNTNCLASDQGHPNLQDSVVHEGQCQSAHNFQLCVVNHQASLPSTPEGQQFSAAGELCDEIPNLLLSEIKELALCHEDCGLEENDIQHILSVISTFRNLAFAADFSQKLLRHIKELALWPEGNVLVDNDIKGMASVMKKFRNLAFYTKGRKSTGYESDSPEPPPKKKQRQSQAKSNTVVSSSYVPPCQSSNADAANYSVVDLDDCRSTKRKSKGKENEYQVHSMAYLSSGCSSLVSRKADVEIIDLTDDSPSTRENFNIDALSKFMVVCYLCGDRFASYELTYKRYYSGL</sequence>
<feature type="compositionally biased region" description="Polar residues" evidence="1">
    <location>
        <begin position="274"/>
        <end position="289"/>
    </location>
</feature>
<keyword evidence="3" id="KW-1185">Reference proteome</keyword>
<accession>A0AAV6Y9U0</accession>
<feature type="region of interest" description="Disordered" evidence="1">
    <location>
        <begin position="254"/>
        <end position="289"/>
    </location>
</feature>
<evidence type="ECO:0000313" key="3">
    <source>
        <dbReference type="Proteomes" id="UP000826271"/>
    </source>
</evidence>
<dbReference type="AlphaFoldDB" id="A0AAV6Y9U0"/>
<protein>
    <submittedName>
        <fullName evidence="2">Uncharacterized protein</fullName>
    </submittedName>
</protein>
<dbReference type="Proteomes" id="UP000826271">
    <property type="component" value="Unassembled WGS sequence"/>
</dbReference>
<gene>
    <name evidence="2" type="ORF">BUALT_Bualt01G0244700</name>
</gene>
<comment type="caution">
    <text evidence="2">The sequence shown here is derived from an EMBL/GenBank/DDBJ whole genome shotgun (WGS) entry which is preliminary data.</text>
</comment>
<reference evidence="2" key="1">
    <citation type="submission" date="2019-10" db="EMBL/GenBank/DDBJ databases">
        <authorList>
            <person name="Zhang R."/>
            <person name="Pan Y."/>
            <person name="Wang J."/>
            <person name="Ma R."/>
            <person name="Yu S."/>
        </authorList>
    </citation>
    <scope>NUCLEOTIDE SEQUENCE</scope>
    <source>
        <strain evidence="2">LA-IB0</strain>
        <tissue evidence="2">Leaf</tissue>
    </source>
</reference>
<organism evidence="2 3">
    <name type="scientific">Buddleja alternifolia</name>
    <dbReference type="NCBI Taxonomy" id="168488"/>
    <lineage>
        <taxon>Eukaryota</taxon>
        <taxon>Viridiplantae</taxon>
        <taxon>Streptophyta</taxon>
        <taxon>Embryophyta</taxon>
        <taxon>Tracheophyta</taxon>
        <taxon>Spermatophyta</taxon>
        <taxon>Magnoliopsida</taxon>
        <taxon>eudicotyledons</taxon>
        <taxon>Gunneridae</taxon>
        <taxon>Pentapetalae</taxon>
        <taxon>asterids</taxon>
        <taxon>lamiids</taxon>
        <taxon>Lamiales</taxon>
        <taxon>Scrophulariaceae</taxon>
        <taxon>Buddlejeae</taxon>
        <taxon>Buddleja</taxon>
    </lineage>
</organism>